<keyword evidence="1" id="KW-0175">Coiled coil</keyword>
<name>A0A9W8HS19_9FUNG</name>
<dbReference type="AlphaFoldDB" id="A0A9W8HS19"/>
<sequence length="308" mass="33144">MPHDHSAMIVGSPDDEAFSPIISPTPPPAGIQDTTRTPTLFMDIPPNSTETRTRHTPPSLMAQQSMSHSMPSRYDEGWNEGGFDRDGRVASGLSSAIPVPAGAISTNPRHTAASATPSIGPAITNANPTNSHSTMSPRSYWRSFQTNRIANSPIRLSESPGDANPGAIGARPGVLTLPPFSQFAQPIRSSAPFGHAGSPVSEIINLESRHQHQGIDAQSREPKPNASPRDPRRCSDATEGGSGSGMAIGRDASSSGNADELGLLRRENANLKERMQKLELTVAEKQEQIQNWMSRMEKQIMRNSEQPM</sequence>
<reference evidence="3" key="1">
    <citation type="submission" date="2022-07" db="EMBL/GenBank/DDBJ databases">
        <title>Phylogenomic reconstructions and comparative analyses of Kickxellomycotina fungi.</title>
        <authorList>
            <person name="Reynolds N.K."/>
            <person name="Stajich J.E."/>
            <person name="Barry K."/>
            <person name="Grigoriev I.V."/>
            <person name="Crous P."/>
            <person name="Smith M.E."/>
        </authorList>
    </citation>
    <scope>NUCLEOTIDE SEQUENCE</scope>
    <source>
        <strain evidence="3">NRRL 1565</strain>
    </source>
</reference>
<comment type="caution">
    <text evidence="3">The sequence shown here is derived from an EMBL/GenBank/DDBJ whole genome shotgun (WGS) entry which is preliminary data.</text>
</comment>
<feature type="region of interest" description="Disordered" evidence="2">
    <location>
        <begin position="101"/>
        <end position="138"/>
    </location>
</feature>
<keyword evidence="4" id="KW-1185">Reference proteome</keyword>
<proteinExistence type="predicted"/>
<feature type="compositionally biased region" description="Polar residues" evidence="2">
    <location>
        <begin position="124"/>
        <end position="138"/>
    </location>
</feature>
<dbReference type="Proteomes" id="UP001140094">
    <property type="component" value="Unassembled WGS sequence"/>
</dbReference>
<evidence type="ECO:0000256" key="2">
    <source>
        <dbReference type="SAM" id="MobiDB-lite"/>
    </source>
</evidence>
<feature type="compositionally biased region" description="Basic and acidic residues" evidence="2">
    <location>
        <begin position="218"/>
        <end position="236"/>
    </location>
</feature>
<evidence type="ECO:0000313" key="3">
    <source>
        <dbReference type="EMBL" id="KAJ2799885.1"/>
    </source>
</evidence>
<feature type="region of interest" description="Disordered" evidence="2">
    <location>
        <begin position="1"/>
        <end position="59"/>
    </location>
</feature>
<dbReference type="OrthoDB" id="5569873at2759"/>
<feature type="coiled-coil region" evidence="1">
    <location>
        <begin position="261"/>
        <end position="295"/>
    </location>
</feature>
<gene>
    <name evidence="3" type="ORF">H4R20_004262</name>
</gene>
<feature type="compositionally biased region" description="Polar residues" evidence="2">
    <location>
        <begin position="104"/>
        <end position="117"/>
    </location>
</feature>
<dbReference type="EMBL" id="JANBUO010001094">
    <property type="protein sequence ID" value="KAJ2799885.1"/>
    <property type="molecule type" value="Genomic_DNA"/>
</dbReference>
<accession>A0A9W8HS19</accession>
<protein>
    <submittedName>
        <fullName evidence="3">Uncharacterized protein</fullName>
    </submittedName>
</protein>
<evidence type="ECO:0000256" key="1">
    <source>
        <dbReference type="SAM" id="Coils"/>
    </source>
</evidence>
<organism evidence="3 4">
    <name type="scientific">Coemansia guatemalensis</name>
    <dbReference type="NCBI Taxonomy" id="2761395"/>
    <lineage>
        <taxon>Eukaryota</taxon>
        <taxon>Fungi</taxon>
        <taxon>Fungi incertae sedis</taxon>
        <taxon>Zoopagomycota</taxon>
        <taxon>Kickxellomycotina</taxon>
        <taxon>Kickxellomycetes</taxon>
        <taxon>Kickxellales</taxon>
        <taxon>Kickxellaceae</taxon>
        <taxon>Coemansia</taxon>
    </lineage>
</organism>
<feature type="region of interest" description="Disordered" evidence="2">
    <location>
        <begin position="209"/>
        <end position="261"/>
    </location>
</feature>
<evidence type="ECO:0000313" key="4">
    <source>
        <dbReference type="Proteomes" id="UP001140094"/>
    </source>
</evidence>